<dbReference type="Proteomes" id="UP000762676">
    <property type="component" value="Unassembled WGS sequence"/>
</dbReference>
<organism evidence="1 2">
    <name type="scientific">Elysia marginata</name>
    <dbReference type="NCBI Taxonomy" id="1093978"/>
    <lineage>
        <taxon>Eukaryota</taxon>
        <taxon>Metazoa</taxon>
        <taxon>Spiralia</taxon>
        <taxon>Lophotrochozoa</taxon>
        <taxon>Mollusca</taxon>
        <taxon>Gastropoda</taxon>
        <taxon>Heterobranchia</taxon>
        <taxon>Euthyneura</taxon>
        <taxon>Panpulmonata</taxon>
        <taxon>Sacoglossa</taxon>
        <taxon>Placobranchoidea</taxon>
        <taxon>Plakobranchidae</taxon>
        <taxon>Elysia</taxon>
    </lineage>
</organism>
<evidence type="ECO:0000313" key="2">
    <source>
        <dbReference type="Proteomes" id="UP000762676"/>
    </source>
</evidence>
<dbReference type="EMBL" id="BMAT01009027">
    <property type="protein sequence ID" value="GFR97095.1"/>
    <property type="molecule type" value="Genomic_DNA"/>
</dbReference>
<sequence>MIFCATSPLKRMKSIGEKIPDVHLKIDALLAREPIICRNTHAAFGCYYVIRYRLGDARSSSSSSLILVNPLYRDVCSPDDPCSHPQVGLGAVGPLPQERHLGSFCKALSV</sequence>
<dbReference type="AlphaFoldDB" id="A0AAV4HK98"/>
<gene>
    <name evidence="1" type="ORF">ElyMa_004468500</name>
</gene>
<proteinExistence type="predicted"/>
<name>A0AAV4HK98_9GAST</name>
<accession>A0AAV4HK98</accession>
<comment type="caution">
    <text evidence="1">The sequence shown here is derived from an EMBL/GenBank/DDBJ whole genome shotgun (WGS) entry which is preliminary data.</text>
</comment>
<keyword evidence="2" id="KW-1185">Reference proteome</keyword>
<protein>
    <submittedName>
        <fullName evidence="1">Uncharacterized protein</fullName>
    </submittedName>
</protein>
<evidence type="ECO:0000313" key="1">
    <source>
        <dbReference type="EMBL" id="GFR97095.1"/>
    </source>
</evidence>
<reference evidence="1 2" key="1">
    <citation type="journal article" date="2021" name="Elife">
        <title>Chloroplast acquisition without the gene transfer in kleptoplastic sea slugs, Plakobranchus ocellatus.</title>
        <authorList>
            <person name="Maeda T."/>
            <person name="Takahashi S."/>
            <person name="Yoshida T."/>
            <person name="Shimamura S."/>
            <person name="Takaki Y."/>
            <person name="Nagai Y."/>
            <person name="Toyoda A."/>
            <person name="Suzuki Y."/>
            <person name="Arimoto A."/>
            <person name="Ishii H."/>
            <person name="Satoh N."/>
            <person name="Nishiyama T."/>
            <person name="Hasebe M."/>
            <person name="Maruyama T."/>
            <person name="Minagawa J."/>
            <person name="Obokata J."/>
            <person name="Shigenobu S."/>
        </authorList>
    </citation>
    <scope>NUCLEOTIDE SEQUENCE [LARGE SCALE GENOMIC DNA]</scope>
</reference>